<reference evidence="1" key="1">
    <citation type="journal article" date="2014" name="Front. Microbiol.">
        <title>High frequency of phylogenetically diverse reductive dehalogenase-homologous genes in deep subseafloor sedimentary metagenomes.</title>
        <authorList>
            <person name="Kawai M."/>
            <person name="Futagami T."/>
            <person name="Toyoda A."/>
            <person name="Takaki Y."/>
            <person name="Nishi S."/>
            <person name="Hori S."/>
            <person name="Arai W."/>
            <person name="Tsubouchi T."/>
            <person name="Morono Y."/>
            <person name="Uchiyama I."/>
            <person name="Ito T."/>
            <person name="Fujiyama A."/>
            <person name="Inagaki F."/>
            <person name="Takami H."/>
        </authorList>
    </citation>
    <scope>NUCLEOTIDE SEQUENCE</scope>
    <source>
        <strain evidence="1">Expedition CK06-06</strain>
    </source>
</reference>
<evidence type="ECO:0008006" key="2">
    <source>
        <dbReference type="Google" id="ProtNLM"/>
    </source>
</evidence>
<proteinExistence type="predicted"/>
<sequence>DKYASIVLGSLDEYQNRVDIFLIEFKEHIDDKTRTMLHLFRAVMELSWENARVHDERQSIIEKWERLEAANKAGALAREFAHETQQFVNSSKVLIAKDPINVDNLRENLDRLEDLSKNLLKKTGISYQKELCGVNDIIWDTLRTYGLRKKGSYEIQGHKINLKLDHRLRQKGKPAYLVDVDPNAIISCLRNLISNAIEQYKFINKKGPIDILTELNKSSSVDIIVQDYAGGINPEILPNMIWDAWVSR</sequence>
<dbReference type="EMBL" id="BARS01044986">
    <property type="protein sequence ID" value="GAG41245.1"/>
    <property type="molecule type" value="Genomic_DNA"/>
</dbReference>
<dbReference type="SUPFAM" id="SSF55874">
    <property type="entry name" value="ATPase domain of HSP90 chaperone/DNA topoisomerase II/histidine kinase"/>
    <property type="match status" value="1"/>
</dbReference>
<accession>X0XDS0</accession>
<feature type="non-terminal residue" evidence="1">
    <location>
        <position position="248"/>
    </location>
</feature>
<protein>
    <recommendedName>
        <fullName evidence="2">Histidine kinase domain-containing protein</fullName>
    </recommendedName>
</protein>
<dbReference type="AlphaFoldDB" id="X0XDS0"/>
<evidence type="ECO:0000313" key="1">
    <source>
        <dbReference type="EMBL" id="GAG41245.1"/>
    </source>
</evidence>
<organism evidence="1">
    <name type="scientific">marine sediment metagenome</name>
    <dbReference type="NCBI Taxonomy" id="412755"/>
    <lineage>
        <taxon>unclassified sequences</taxon>
        <taxon>metagenomes</taxon>
        <taxon>ecological metagenomes</taxon>
    </lineage>
</organism>
<gene>
    <name evidence="1" type="ORF">S01H1_67890</name>
</gene>
<feature type="non-terminal residue" evidence="1">
    <location>
        <position position="1"/>
    </location>
</feature>
<comment type="caution">
    <text evidence="1">The sequence shown here is derived from an EMBL/GenBank/DDBJ whole genome shotgun (WGS) entry which is preliminary data.</text>
</comment>
<dbReference type="Gene3D" id="3.30.565.10">
    <property type="entry name" value="Histidine kinase-like ATPase, C-terminal domain"/>
    <property type="match status" value="1"/>
</dbReference>
<name>X0XDS0_9ZZZZ</name>
<dbReference type="InterPro" id="IPR036890">
    <property type="entry name" value="HATPase_C_sf"/>
</dbReference>